<evidence type="ECO:0000256" key="1">
    <source>
        <dbReference type="SAM" id="MobiDB-lite"/>
    </source>
</evidence>
<feature type="region of interest" description="Disordered" evidence="1">
    <location>
        <begin position="80"/>
        <end position="117"/>
    </location>
</feature>
<dbReference type="EMBL" id="VSSQ01029783">
    <property type="protein sequence ID" value="MPM80051.1"/>
    <property type="molecule type" value="Genomic_DNA"/>
</dbReference>
<gene>
    <name evidence="2" type="ORF">SDC9_127096</name>
</gene>
<name>A0A645CT27_9ZZZZ</name>
<dbReference type="AlphaFoldDB" id="A0A645CT27"/>
<sequence>MMLDLSLIITLFSDRFTNNGENLDLSPLSIISILKLSSNIIFEITYEEYIANISEGAEKRFSENIIVFLTVEKKTELPPMLKIEENSSPTDSNKSNGTCPTTYTELKTVSHTSNGIE</sequence>
<reference evidence="2" key="1">
    <citation type="submission" date="2019-08" db="EMBL/GenBank/DDBJ databases">
        <authorList>
            <person name="Kucharzyk K."/>
            <person name="Murdoch R.W."/>
            <person name="Higgins S."/>
            <person name="Loffler F."/>
        </authorList>
    </citation>
    <scope>NUCLEOTIDE SEQUENCE</scope>
</reference>
<comment type="caution">
    <text evidence="2">The sequence shown here is derived from an EMBL/GenBank/DDBJ whole genome shotgun (WGS) entry which is preliminary data.</text>
</comment>
<evidence type="ECO:0000313" key="2">
    <source>
        <dbReference type="EMBL" id="MPM80051.1"/>
    </source>
</evidence>
<feature type="compositionally biased region" description="Polar residues" evidence="1">
    <location>
        <begin position="86"/>
        <end position="117"/>
    </location>
</feature>
<organism evidence="2">
    <name type="scientific">bioreactor metagenome</name>
    <dbReference type="NCBI Taxonomy" id="1076179"/>
    <lineage>
        <taxon>unclassified sequences</taxon>
        <taxon>metagenomes</taxon>
        <taxon>ecological metagenomes</taxon>
    </lineage>
</organism>
<proteinExistence type="predicted"/>
<accession>A0A645CT27</accession>
<protein>
    <submittedName>
        <fullName evidence="2">Uncharacterized protein</fullName>
    </submittedName>
</protein>